<evidence type="ECO:0000259" key="3">
    <source>
        <dbReference type="Pfam" id="PF00441"/>
    </source>
</evidence>
<reference evidence="4 5" key="1">
    <citation type="submission" date="2016-10" db="EMBL/GenBank/DDBJ databases">
        <authorList>
            <person name="de Groot N.N."/>
        </authorList>
    </citation>
    <scope>NUCLEOTIDE SEQUENCE [LARGE SCALE GENOMIC DNA]</scope>
    <source>
        <strain evidence="4 5">JCM 11308</strain>
    </source>
</reference>
<dbReference type="GO" id="GO:0003995">
    <property type="term" value="F:acyl-CoA dehydrogenase activity"/>
    <property type="evidence" value="ECO:0007669"/>
    <property type="project" value="TreeGrafter"/>
</dbReference>
<dbReference type="InterPro" id="IPR050741">
    <property type="entry name" value="Acyl-CoA_dehydrogenase"/>
</dbReference>
<protein>
    <submittedName>
        <fullName evidence="4">Long-chain-acyl-CoA dehydrogenase</fullName>
    </submittedName>
</protein>
<dbReference type="PANTHER" id="PTHR48083:SF20">
    <property type="entry name" value="LONG-CHAIN SPECIFIC ACYL-COA DEHYDROGENASE, MITOCHONDRIAL"/>
    <property type="match status" value="1"/>
</dbReference>
<keyword evidence="5" id="KW-1185">Reference proteome</keyword>
<dbReference type="GO" id="GO:0050660">
    <property type="term" value="F:flavin adenine dinucleotide binding"/>
    <property type="evidence" value="ECO:0007669"/>
    <property type="project" value="TreeGrafter"/>
</dbReference>
<keyword evidence="2" id="KW-0560">Oxidoreductase</keyword>
<gene>
    <name evidence="4" type="ORF">SAMN05444580_101102</name>
</gene>
<dbReference type="GO" id="GO:0005737">
    <property type="term" value="C:cytoplasm"/>
    <property type="evidence" value="ECO:0007669"/>
    <property type="project" value="TreeGrafter"/>
</dbReference>
<dbReference type="InterPro" id="IPR009075">
    <property type="entry name" value="AcylCo_DH/oxidase_C"/>
</dbReference>
<dbReference type="PANTHER" id="PTHR48083">
    <property type="entry name" value="MEDIUM-CHAIN SPECIFIC ACYL-COA DEHYDROGENASE, MITOCHONDRIAL-RELATED"/>
    <property type="match status" value="1"/>
</dbReference>
<dbReference type="AlphaFoldDB" id="A0A1G6MA16"/>
<dbReference type="EMBL" id="FNAB01000001">
    <property type="protein sequence ID" value="SDC52167.1"/>
    <property type="molecule type" value="Genomic_DNA"/>
</dbReference>
<dbReference type="InterPro" id="IPR036250">
    <property type="entry name" value="AcylCo_DH-like_C"/>
</dbReference>
<dbReference type="GO" id="GO:0033539">
    <property type="term" value="P:fatty acid beta-oxidation using acyl-CoA dehydrogenase"/>
    <property type="evidence" value="ECO:0007669"/>
    <property type="project" value="TreeGrafter"/>
</dbReference>
<organism evidence="4 5">
    <name type="scientific">Rhodococcus tukisamuensis</name>
    <dbReference type="NCBI Taxonomy" id="168276"/>
    <lineage>
        <taxon>Bacteria</taxon>
        <taxon>Bacillati</taxon>
        <taxon>Actinomycetota</taxon>
        <taxon>Actinomycetes</taxon>
        <taxon>Mycobacteriales</taxon>
        <taxon>Nocardiaceae</taxon>
        <taxon>Rhodococcus</taxon>
    </lineage>
</organism>
<proteinExistence type="predicted"/>
<sequence length="94" mass="10689">MLRTAAHEWTKAYAFGKPIGDFQNTRFALAEMLTEINVTQAYVDNAVLAVNDGNLPVVEAAQAKWWASELQKRVVDRCLQLHGRRLRLHHGCTR</sequence>
<evidence type="ECO:0000313" key="5">
    <source>
        <dbReference type="Proteomes" id="UP000199417"/>
    </source>
</evidence>
<feature type="domain" description="Acyl-CoA dehydrogenase/oxidase C-terminal" evidence="3">
    <location>
        <begin position="10"/>
        <end position="84"/>
    </location>
</feature>
<keyword evidence="1" id="KW-0285">Flavoprotein</keyword>
<name>A0A1G6MA16_9NOCA</name>
<dbReference type="SUPFAM" id="SSF47203">
    <property type="entry name" value="Acyl-CoA dehydrogenase C-terminal domain-like"/>
    <property type="match status" value="1"/>
</dbReference>
<evidence type="ECO:0000256" key="2">
    <source>
        <dbReference type="ARBA" id="ARBA00023002"/>
    </source>
</evidence>
<dbReference type="Proteomes" id="UP000199417">
    <property type="component" value="Unassembled WGS sequence"/>
</dbReference>
<evidence type="ECO:0000313" key="4">
    <source>
        <dbReference type="EMBL" id="SDC52167.1"/>
    </source>
</evidence>
<evidence type="ECO:0000256" key="1">
    <source>
        <dbReference type="ARBA" id="ARBA00022630"/>
    </source>
</evidence>
<dbReference type="Pfam" id="PF00441">
    <property type="entry name" value="Acyl-CoA_dh_1"/>
    <property type="match status" value="1"/>
</dbReference>
<dbReference type="STRING" id="168276.SAMN05444580_101102"/>
<accession>A0A1G6MA16</accession>
<dbReference type="Gene3D" id="1.20.140.10">
    <property type="entry name" value="Butyryl-CoA Dehydrogenase, subunit A, domain 3"/>
    <property type="match status" value="1"/>
</dbReference>